<dbReference type="Proteomes" id="UP001501710">
    <property type="component" value="Unassembled WGS sequence"/>
</dbReference>
<keyword evidence="2" id="KW-1185">Reference proteome</keyword>
<dbReference type="RefSeq" id="WP_344887759.1">
    <property type="nucleotide sequence ID" value="NZ_BAABAS010000001.1"/>
</dbReference>
<gene>
    <name evidence="1" type="ORF">GCM10022254_01150</name>
</gene>
<evidence type="ECO:0000313" key="1">
    <source>
        <dbReference type="EMBL" id="GAA4223623.1"/>
    </source>
</evidence>
<organism evidence="1 2">
    <name type="scientific">Actinomadura meridiana</name>
    <dbReference type="NCBI Taxonomy" id="559626"/>
    <lineage>
        <taxon>Bacteria</taxon>
        <taxon>Bacillati</taxon>
        <taxon>Actinomycetota</taxon>
        <taxon>Actinomycetes</taxon>
        <taxon>Streptosporangiales</taxon>
        <taxon>Thermomonosporaceae</taxon>
        <taxon>Actinomadura</taxon>
    </lineage>
</organism>
<dbReference type="Gene3D" id="3.40.50.150">
    <property type="entry name" value="Vaccinia Virus protein VP39"/>
    <property type="match status" value="1"/>
</dbReference>
<comment type="caution">
    <text evidence="1">The sequence shown here is derived from an EMBL/GenBank/DDBJ whole genome shotgun (WGS) entry which is preliminary data.</text>
</comment>
<evidence type="ECO:0000313" key="2">
    <source>
        <dbReference type="Proteomes" id="UP001501710"/>
    </source>
</evidence>
<evidence type="ECO:0008006" key="3">
    <source>
        <dbReference type="Google" id="ProtNLM"/>
    </source>
</evidence>
<reference evidence="2" key="1">
    <citation type="journal article" date="2019" name="Int. J. Syst. Evol. Microbiol.">
        <title>The Global Catalogue of Microorganisms (GCM) 10K type strain sequencing project: providing services to taxonomists for standard genome sequencing and annotation.</title>
        <authorList>
            <consortium name="The Broad Institute Genomics Platform"/>
            <consortium name="The Broad Institute Genome Sequencing Center for Infectious Disease"/>
            <person name="Wu L."/>
            <person name="Ma J."/>
        </authorList>
    </citation>
    <scope>NUCLEOTIDE SEQUENCE [LARGE SCALE GENOMIC DNA]</scope>
    <source>
        <strain evidence="2">JCM 17440</strain>
    </source>
</reference>
<dbReference type="InterPro" id="IPR029063">
    <property type="entry name" value="SAM-dependent_MTases_sf"/>
</dbReference>
<proteinExistence type="predicted"/>
<protein>
    <recommendedName>
        <fullName evidence="3">Methyltransferase</fullName>
    </recommendedName>
</protein>
<sequence length="127" mass="13984">MVVWQFAERNEWEVAIRRALETPITDISAGPDAFSLADPPTVRNILEGAGFVDVAFTDVHEPVYYGPDVTAALDWVRGFTCANEALNGMDSDAAARVLDRLRAVFASHLGDDGVRFDSRAWTVSARR</sequence>
<name>A0ABP8BRF2_9ACTN</name>
<accession>A0ABP8BRF2</accession>
<dbReference type="EMBL" id="BAABAS010000001">
    <property type="protein sequence ID" value="GAA4223623.1"/>
    <property type="molecule type" value="Genomic_DNA"/>
</dbReference>